<evidence type="ECO:0000313" key="3">
    <source>
        <dbReference type="Proteomes" id="UP000076871"/>
    </source>
</evidence>
<evidence type="ECO:0000256" key="1">
    <source>
        <dbReference type="ARBA" id="ARBA00023002"/>
    </source>
</evidence>
<name>A0A165EHJ9_9APHY</name>
<organism evidence="2 3">
    <name type="scientific">Laetiporus sulphureus 93-53</name>
    <dbReference type="NCBI Taxonomy" id="1314785"/>
    <lineage>
        <taxon>Eukaryota</taxon>
        <taxon>Fungi</taxon>
        <taxon>Dikarya</taxon>
        <taxon>Basidiomycota</taxon>
        <taxon>Agaricomycotina</taxon>
        <taxon>Agaricomycetes</taxon>
        <taxon>Polyporales</taxon>
        <taxon>Laetiporus</taxon>
    </lineage>
</organism>
<dbReference type="InParanoid" id="A0A165EHJ9"/>
<accession>A0A165EHJ9</accession>
<dbReference type="Proteomes" id="UP000076871">
    <property type="component" value="Unassembled WGS sequence"/>
</dbReference>
<dbReference type="EMBL" id="KV427621">
    <property type="protein sequence ID" value="KZT07065.1"/>
    <property type="molecule type" value="Genomic_DNA"/>
</dbReference>
<dbReference type="Pfam" id="PF00106">
    <property type="entry name" value="adh_short"/>
    <property type="match status" value="1"/>
</dbReference>
<proteinExistence type="predicted"/>
<dbReference type="OrthoDB" id="2898509at2759"/>
<keyword evidence="3" id="KW-1185">Reference proteome</keyword>
<dbReference type="AlphaFoldDB" id="A0A165EHJ9"/>
<dbReference type="GeneID" id="63829536"/>
<dbReference type="STRING" id="1314785.A0A165EHJ9"/>
<reference evidence="2 3" key="1">
    <citation type="journal article" date="2016" name="Mol. Biol. Evol.">
        <title>Comparative Genomics of Early-Diverging Mushroom-Forming Fungi Provides Insights into the Origins of Lignocellulose Decay Capabilities.</title>
        <authorList>
            <person name="Nagy L.G."/>
            <person name="Riley R."/>
            <person name="Tritt A."/>
            <person name="Adam C."/>
            <person name="Daum C."/>
            <person name="Floudas D."/>
            <person name="Sun H."/>
            <person name="Yadav J.S."/>
            <person name="Pangilinan J."/>
            <person name="Larsson K.H."/>
            <person name="Matsuura K."/>
            <person name="Barry K."/>
            <person name="Labutti K."/>
            <person name="Kuo R."/>
            <person name="Ohm R.A."/>
            <person name="Bhattacharya S.S."/>
            <person name="Shirouzu T."/>
            <person name="Yoshinaga Y."/>
            <person name="Martin F.M."/>
            <person name="Grigoriev I.V."/>
            <person name="Hibbett D.S."/>
        </authorList>
    </citation>
    <scope>NUCLEOTIDE SEQUENCE [LARGE SCALE GENOMIC DNA]</scope>
    <source>
        <strain evidence="2 3">93-53</strain>
    </source>
</reference>
<dbReference type="RefSeq" id="XP_040764805.1">
    <property type="nucleotide sequence ID" value="XM_040912508.1"/>
</dbReference>
<keyword evidence="1" id="KW-0560">Oxidoreductase</keyword>
<dbReference type="InterPro" id="IPR052228">
    <property type="entry name" value="Sec_Metab_Biosynth_Oxidored"/>
</dbReference>
<dbReference type="Gene3D" id="3.40.50.720">
    <property type="entry name" value="NAD(P)-binding Rossmann-like Domain"/>
    <property type="match status" value="1"/>
</dbReference>
<gene>
    <name evidence="2" type="ORF">LAESUDRAFT_758875</name>
</gene>
<dbReference type="InterPro" id="IPR036291">
    <property type="entry name" value="NAD(P)-bd_dom_sf"/>
</dbReference>
<dbReference type="PANTHER" id="PTHR47534:SF3">
    <property type="entry name" value="ALCOHOL DEHYDROGENASE-LIKE C-TERMINAL DOMAIN-CONTAINING PROTEIN"/>
    <property type="match status" value="1"/>
</dbReference>
<sequence>MPSLSVVRAANTAFSSPRPPVAIFVGGTSGIGRAIAQAFARYTAGNSHIVLCGRNRSAAQSALTSFPKHTTSDAGIQHEFLKCDVLEMKNVATTTGALLSRLPKVNFLVLSPGALSLKGREETSEGIDKRLVLNYYARWKFIYDLLPLLRNASSAGESAKVMTILAPGTGGAIDLDNLGLKKNYSALKALYAVPTYNDLMIEAFAEKEPSMSFIHAFPGLVRTPMMGRLASALLYPVTVSPEDCAEYLLYALLNAEPGAHRINNKGDDMGKKRYYGSDEARARLWDHTVAEINRAMGVETEHPVY</sequence>
<evidence type="ECO:0000313" key="2">
    <source>
        <dbReference type="EMBL" id="KZT07065.1"/>
    </source>
</evidence>
<protein>
    <submittedName>
        <fullName evidence="2">NAD(P)-binding protein</fullName>
    </submittedName>
</protein>
<dbReference type="GO" id="GO:0016491">
    <property type="term" value="F:oxidoreductase activity"/>
    <property type="evidence" value="ECO:0007669"/>
    <property type="project" value="UniProtKB-KW"/>
</dbReference>
<dbReference type="InterPro" id="IPR002347">
    <property type="entry name" value="SDR_fam"/>
</dbReference>
<dbReference type="SUPFAM" id="SSF51735">
    <property type="entry name" value="NAD(P)-binding Rossmann-fold domains"/>
    <property type="match status" value="1"/>
</dbReference>
<dbReference type="PANTHER" id="PTHR47534">
    <property type="entry name" value="YALI0E05731P"/>
    <property type="match status" value="1"/>
</dbReference>